<accession>A0AAV0KZD5</accession>
<comment type="caution">
    <text evidence="4">The sequence shown here is derived from an EMBL/GenBank/DDBJ whole genome shotgun (WGS) entry which is preliminary data.</text>
</comment>
<evidence type="ECO:0000313" key="5">
    <source>
        <dbReference type="Proteomes" id="UP001154282"/>
    </source>
</evidence>
<gene>
    <name evidence="4" type="ORF">LITE_LOCUS21255</name>
</gene>
<reference evidence="4" key="1">
    <citation type="submission" date="2022-08" db="EMBL/GenBank/DDBJ databases">
        <authorList>
            <person name="Gutierrez-Valencia J."/>
        </authorList>
    </citation>
    <scope>NUCLEOTIDE SEQUENCE</scope>
</reference>
<keyword evidence="2" id="KW-0808">Transferase</keyword>
<organism evidence="4 5">
    <name type="scientific">Linum tenue</name>
    <dbReference type="NCBI Taxonomy" id="586396"/>
    <lineage>
        <taxon>Eukaryota</taxon>
        <taxon>Viridiplantae</taxon>
        <taxon>Streptophyta</taxon>
        <taxon>Embryophyta</taxon>
        <taxon>Tracheophyta</taxon>
        <taxon>Spermatophyta</taxon>
        <taxon>Magnoliopsida</taxon>
        <taxon>eudicotyledons</taxon>
        <taxon>Gunneridae</taxon>
        <taxon>Pentapetalae</taxon>
        <taxon>rosids</taxon>
        <taxon>fabids</taxon>
        <taxon>Malpighiales</taxon>
        <taxon>Linaceae</taxon>
        <taxon>Linum</taxon>
    </lineage>
</organism>
<dbReference type="InterPro" id="IPR050317">
    <property type="entry name" value="Plant_Fungal_Acyltransferase"/>
</dbReference>
<proteinExistence type="inferred from homology"/>
<dbReference type="Pfam" id="PF02458">
    <property type="entry name" value="Transferase"/>
    <property type="match status" value="1"/>
</dbReference>
<dbReference type="AlphaFoldDB" id="A0AAV0KZD5"/>
<dbReference type="Proteomes" id="UP001154282">
    <property type="component" value="Unassembled WGS sequence"/>
</dbReference>
<name>A0AAV0KZD5_9ROSI</name>
<dbReference type="FunFam" id="3.30.559.10:FF:000015">
    <property type="entry name" value="Spermidine hydroxycinnamoyl transferase"/>
    <property type="match status" value="1"/>
</dbReference>
<keyword evidence="3" id="KW-0012">Acyltransferase</keyword>
<dbReference type="Gene3D" id="3.30.559.10">
    <property type="entry name" value="Chloramphenicol acetyltransferase-like domain"/>
    <property type="match status" value="2"/>
</dbReference>
<dbReference type="PANTHER" id="PTHR31642">
    <property type="entry name" value="TRICHOTHECENE 3-O-ACETYLTRANSFERASE"/>
    <property type="match status" value="1"/>
</dbReference>
<evidence type="ECO:0000256" key="1">
    <source>
        <dbReference type="ARBA" id="ARBA00009861"/>
    </source>
</evidence>
<dbReference type="InterPro" id="IPR023213">
    <property type="entry name" value="CAT-like_dom_sf"/>
</dbReference>
<dbReference type="EMBL" id="CAMGYJ010000006">
    <property type="protein sequence ID" value="CAI0427572.1"/>
    <property type="molecule type" value="Genomic_DNA"/>
</dbReference>
<comment type="similarity">
    <text evidence="1">Belongs to the plant acyltransferase family.</text>
</comment>
<dbReference type="SUPFAM" id="SSF52777">
    <property type="entry name" value="CoA-dependent acyltransferases"/>
    <property type="match status" value="1"/>
</dbReference>
<keyword evidence="5" id="KW-1185">Reference proteome</keyword>
<evidence type="ECO:0000313" key="4">
    <source>
        <dbReference type="EMBL" id="CAI0427572.1"/>
    </source>
</evidence>
<dbReference type="GO" id="GO:0016747">
    <property type="term" value="F:acyltransferase activity, transferring groups other than amino-acyl groups"/>
    <property type="evidence" value="ECO:0007669"/>
    <property type="project" value="TreeGrafter"/>
</dbReference>
<evidence type="ECO:0000256" key="2">
    <source>
        <dbReference type="ARBA" id="ARBA00022679"/>
    </source>
</evidence>
<dbReference type="PANTHER" id="PTHR31642:SF158">
    <property type="entry name" value="N-BENZOYLTRANSFERASE PROTEIN, PUTATIVE-RELATED"/>
    <property type="match status" value="1"/>
</dbReference>
<evidence type="ECO:0000256" key="3">
    <source>
        <dbReference type="ARBA" id="ARBA00023315"/>
    </source>
</evidence>
<sequence length="438" mass="48393">MKVTVTETTIVRPFSETPREKIWLSNMDLLHGRIHLPTIYLYKPDGSAGDNFFDGKALKEGLAKVLVTFYPAAGRLAKDDKGRIEIDCNGAGVLFREAVTDLAMSDLGEFMPGTDLLQFVPRVDYSADMSSYPLFVTQVTRFSCGGVCVGTGWHHTVADGEGALSFINAWADCARGLPVPVQPYLDRTLLRARSPPSPKFHHVEYDPPPTMVSPPPPSAAGNDGATSMAILEITPEQINSLRDQITRDNVTKAKYSTYQILTAHIWRAVTRARDLAADQPTKLHISTDGRSRLNPPLPAGYLGNCVFHATPTAEAGELVSEPLIRTVDRIHGAIKQMDDEYLRSAIDYLEDPNDSSAIMQVPGTCRTPNLKIISWIRLPFECADFGWGRPIFNRPANLFEGKGNILPKYSVDGNLSLALCLENYAMENFRKTFYEVDG</sequence>
<protein>
    <submittedName>
        <fullName evidence="4">Uncharacterized protein</fullName>
    </submittedName>
</protein>
<dbReference type="FunFam" id="3.30.559.10:FF:000008">
    <property type="entry name" value="Tryptamine hydroxycinnamoyl transferase"/>
    <property type="match status" value="1"/>
</dbReference>